<evidence type="ECO:0000313" key="1">
    <source>
        <dbReference type="EMBL" id="MFD0899169.1"/>
    </source>
</evidence>
<gene>
    <name evidence="1" type="ORF">ACFQ11_02070</name>
</gene>
<accession>A0ABW3EI69</accession>
<name>A0ABW3EI69_9ACTN</name>
<sequence length="50" mass="5244">MLFSALVLRVAYESGFTAPATTDEVFTAQLVQIAAGYLLNPPIGHGPASH</sequence>
<dbReference type="Proteomes" id="UP001596972">
    <property type="component" value="Unassembled WGS sequence"/>
</dbReference>
<dbReference type="EMBL" id="JBHTJA010000002">
    <property type="protein sequence ID" value="MFD0899169.1"/>
    <property type="molecule type" value="Genomic_DNA"/>
</dbReference>
<comment type="caution">
    <text evidence="1">The sequence shown here is derived from an EMBL/GenBank/DDBJ whole genome shotgun (WGS) entry which is preliminary data.</text>
</comment>
<reference evidence="2" key="1">
    <citation type="journal article" date="2019" name="Int. J. Syst. Evol. Microbiol.">
        <title>The Global Catalogue of Microorganisms (GCM) 10K type strain sequencing project: providing services to taxonomists for standard genome sequencing and annotation.</title>
        <authorList>
            <consortium name="The Broad Institute Genomics Platform"/>
            <consortium name="The Broad Institute Genome Sequencing Center for Infectious Disease"/>
            <person name="Wu L."/>
            <person name="Ma J."/>
        </authorList>
    </citation>
    <scope>NUCLEOTIDE SEQUENCE [LARGE SCALE GENOMIC DNA]</scope>
    <source>
        <strain evidence="2">JCM 31202</strain>
    </source>
</reference>
<evidence type="ECO:0008006" key="3">
    <source>
        <dbReference type="Google" id="ProtNLM"/>
    </source>
</evidence>
<organism evidence="1 2">
    <name type="scientific">Actinomadura sediminis</name>
    <dbReference type="NCBI Taxonomy" id="1038904"/>
    <lineage>
        <taxon>Bacteria</taxon>
        <taxon>Bacillati</taxon>
        <taxon>Actinomycetota</taxon>
        <taxon>Actinomycetes</taxon>
        <taxon>Streptosporangiales</taxon>
        <taxon>Thermomonosporaceae</taxon>
        <taxon>Actinomadura</taxon>
    </lineage>
</organism>
<evidence type="ECO:0000313" key="2">
    <source>
        <dbReference type="Proteomes" id="UP001596972"/>
    </source>
</evidence>
<keyword evidence="2" id="KW-1185">Reference proteome</keyword>
<protein>
    <recommendedName>
        <fullName evidence="3">TetR family transcriptional regulator</fullName>
    </recommendedName>
</protein>
<proteinExistence type="predicted"/>